<gene>
    <name evidence="1" type="ORF">SAMN05660330_01274</name>
</gene>
<dbReference type="RefSeq" id="WP_092220913.1">
    <property type="nucleotide sequence ID" value="NZ_FNJI01000007.1"/>
</dbReference>
<dbReference type="Gene3D" id="3.30.1330.110">
    <property type="entry name" value="BB2672"/>
    <property type="match status" value="1"/>
</dbReference>
<name>A0A1H0N6M8_9BACT</name>
<dbReference type="EMBL" id="FNJI01000007">
    <property type="protein sequence ID" value="SDO88389.1"/>
    <property type="molecule type" value="Genomic_DNA"/>
</dbReference>
<accession>A0A1H0N6M8</accession>
<dbReference type="Proteomes" id="UP000199073">
    <property type="component" value="Unassembled WGS sequence"/>
</dbReference>
<evidence type="ECO:0000313" key="1">
    <source>
        <dbReference type="EMBL" id="SDO88389.1"/>
    </source>
</evidence>
<reference evidence="1 2" key="1">
    <citation type="submission" date="2016-10" db="EMBL/GenBank/DDBJ databases">
        <authorList>
            <person name="de Groot N.N."/>
        </authorList>
    </citation>
    <scope>NUCLEOTIDE SEQUENCE [LARGE SCALE GENOMIC DNA]</scope>
    <source>
        <strain evidence="1 2">DSM 12130</strain>
    </source>
</reference>
<keyword evidence="2" id="KW-1185">Reference proteome</keyword>
<dbReference type="InterPro" id="IPR009569">
    <property type="entry name" value="AA_synth_put"/>
</dbReference>
<sequence length="194" mass="20746">MKPEVRSVYTILEETHVDGVRALEKPTRKAACAAVFKNPYAGQYVEDLSLLYEFSKELGEMLTQKAVAALGITPDEVQSYGKAAIAGLQGEREHCAALMHPALGKPIRDNVGGGKALLPSAKKLGGPGCAIDLPLGHKDAAYVRSHFDAMEVRIPDAPKDDELVLIVGVTDSGRPFPRVGGLTIDEIKGEDGLR</sequence>
<proteinExistence type="predicted"/>
<dbReference type="SUPFAM" id="SSF160519">
    <property type="entry name" value="BB2672-like"/>
    <property type="match status" value="1"/>
</dbReference>
<protein>
    <submittedName>
        <fullName evidence="1">Amino acid synthesis</fullName>
    </submittedName>
</protein>
<dbReference type="Pfam" id="PF06684">
    <property type="entry name" value="AA_synth"/>
    <property type="match status" value="1"/>
</dbReference>
<dbReference type="InterPro" id="IPR035936">
    <property type="entry name" value="BB2672"/>
</dbReference>
<dbReference type="STRING" id="91360.SAMN05660330_01274"/>
<dbReference type="AlphaFoldDB" id="A0A1H0N6M8"/>
<evidence type="ECO:0000313" key="2">
    <source>
        <dbReference type="Proteomes" id="UP000199073"/>
    </source>
</evidence>
<organism evidence="1 2">
    <name type="scientific">Desulforhopalus singaporensis</name>
    <dbReference type="NCBI Taxonomy" id="91360"/>
    <lineage>
        <taxon>Bacteria</taxon>
        <taxon>Pseudomonadati</taxon>
        <taxon>Thermodesulfobacteriota</taxon>
        <taxon>Desulfobulbia</taxon>
        <taxon>Desulfobulbales</taxon>
        <taxon>Desulfocapsaceae</taxon>
        <taxon>Desulforhopalus</taxon>
    </lineage>
</organism>
<dbReference type="OrthoDB" id="9803312at2"/>